<organism evidence="2 3">
    <name type="scientific">Escherichia coli O81 (strain ED1a)</name>
    <dbReference type="NCBI Taxonomy" id="585397"/>
    <lineage>
        <taxon>Bacteria</taxon>
        <taxon>Pseudomonadati</taxon>
        <taxon>Pseudomonadota</taxon>
        <taxon>Gammaproteobacteria</taxon>
        <taxon>Enterobacterales</taxon>
        <taxon>Enterobacteriaceae</taxon>
        <taxon>Escherichia</taxon>
    </lineage>
</organism>
<evidence type="ECO:0000313" key="2">
    <source>
        <dbReference type="EMBL" id="CAR08736.2"/>
    </source>
</evidence>
<feature type="domain" description="Nucleotide modification associated" evidence="1">
    <location>
        <begin position="24"/>
        <end position="223"/>
    </location>
</feature>
<sequence>MCWSPENEIRQQTTYLRGINMSSIRLTTRMKEEIARNALIKSGVFTELEEVTKLKNQLALDARVIAFGGKKKTEEVDQLASKLMAASEELQKLGCSFYSCDVSSCSIYLTVSGRRVGWHSYGKDGNGEDILLPTPDKDKCMFDAEHKITKRFDEICALQQKLEARKKDIESNVWAALNSVTTVKRLIEVWPESKELLPKEADKASAALPALRVEDLNKMIGLPSEAA</sequence>
<evidence type="ECO:0000259" key="1">
    <source>
        <dbReference type="Pfam" id="PF18757"/>
    </source>
</evidence>
<evidence type="ECO:0000313" key="3">
    <source>
        <dbReference type="Proteomes" id="UP000000748"/>
    </source>
</evidence>
<dbReference type="Proteomes" id="UP000000748">
    <property type="component" value="Chromosome"/>
</dbReference>
<gene>
    <name evidence="2" type="ordered locus">ECED1_2554</name>
</gene>
<reference evidence="3" key="1">
    <citation type="journal article" date="2009" name="PLoS Genet.">
        <title>Organised genome dynamics in the Escherichia coli species results in highly diverse adaptive paths.</title>
        <authorList>
            <person name="Touchon M."/>
            <person name="Hoede C."/>
            <person name="Tenaillon O."/>
            <person name="Barbe V."/>
            <person name="Baeriswyl S."/>
            <person name="Bidet P."/>
            <person name="Bingen E."/>
            <person name="Bonacorsi S."/>
            <person name="Bouchier C."/>
            <person name="Bouvet O."/>
            <person name="Calteau A."/>
            <person name="Chiapello H."/>
            <person name="Clermont O."/>
            <person name="Cruveiller S."/>
            <person name="Danchin A."/>
            <person name="Diard M."/>
            <person name="Dossat C."/>
            <person name="Karoui M.E."/>
            <person name="Frapy E."/>
            <person name="Garry L."/>
            <person name="Ghigo J.M."/>
            <person name="Gilles A.M."/>
            <person name="Johnson J."/>
            <person name="Le Bouguenec C."/>
            <person name="Lescat M."/>
            <person name="Mangenot S."/>
            <person name="Martinez-Jehanne V."/>
            <person name="Matic I."/>
            <person name="Nassif X."/>
            <person name="Oztas S."/>
            <person name="Petit M.A."/>
            <person name="Pichon C."/>
            <person name="Rouy Z."/>
            <person name="Ruf C.S."/>
            <person name="Schneider D."/>
            <person name="Tourret J."/>
            <person name="Vacherie B."/>
            <person name="Vallenet D."/>
            <person name="Medigue C."/>
            <person name="Rocha E.P.C."/>
            <person name="Denamur E."/>
        </authorList>
    </citation>
    <scope>NUCLEOTIDE SEQUENCE [LARGE SCALE GENOMIC DNA]</scope>
    <source>
        <strain evidence="3">ED1a</strain>
    </source>
</reference>
<proteinExistence type="predicted"/>
<dbReference type="HOGENOM" id="CLU_1270687_0_0_6"/>
<accession>B7MXC0</accession>
<dbReference type="InterPro" id="IPR040835">
    <property type="entry name" value="Nmad5"/>
</dbReference>
<dbReference type="AlphaFoldDB" id="B7MXC0"/>
<name>B7MXC0_ECO81</name>
<dbReference type="EMBL" id="CU928162">
    <property type="protein sequence ID" value="CAR08736.2"/>
    <property type="molecule type" value="Genomic_DNA"/>
</dbReference>
<dbReference type="KEGG" id="ecq:ECED1_2554"/>
<dbReference type="Pfam" id="PF18757">
    <property type="entry name" value="Nmad5"/>
    <property type="match status" value="1"/>
</dbReference>
<protein>
    <recommendedName>
        <fullName evidence="1">Nucleotide modification associated domain-containing protein</fullName>
    </recommendedName>
</protein>